<feature type="non-terminal residue" evidence="3">
    <location>
        <position position="1"/>
    </location>
</feature>
<evidence type="ECO:0000259" key="2">
    <source>
        <dbReference type="Pfam" id="PF14763"/>
    </source>
</evidence>
<dbReference type="AlphaFoldDB" id="A0A851XD64"/>
<reference evidence="3" key="1">
    <citation type="submission" date="2019-09" db="EMBL/GenBank/DDBJ databases">
        <title>Bird 10,000 Genomes (B10K) Project - Family phase.</title>
        <authorList>
            <person name="Zhang G."/>
        </authorList>
    </citation>
    <scope>NUCLEOTIDE SEQUENCE</scope>
    <source>
        <strain evidence="3">B10K-DU-025-06</strain>
        <tissue evidence="3">Mixed tissue sample</tissue>
    </source>
</reference>
<organism evidence="3 4">
    <name type="scientific">Eolophus roseicapilla</name>
    <name type="common">Galah cockatoo</name>
    <name type="synonym">Cacatua roseicapilla</name>
    <dbReference type="NCBI Taxonomy" id="176039"/>
    <lineage>
        <taxon>Eukaryota</taxon>
        <taxon>Metazoa</taxon>
        <taxon>Chordata</taxon>
        <taxon>Craniata</taxon>
        <taxon>Vertebrata</taxon>
        <taxon>Euteleostomi</taxon>
        <taxon>Archelosauria</taxon>
        <taxon>Archosauria</taxon>
        <taxon>Dinosauria</taxon>
        <taxon>Saurischia</taxon>
        <taxon>Theropoda</taxon>
        <taxon>Coelurosauria</taxon>
        <taxon>Aves</taxon>
        <taxon>Neognathae</taxon>
        <taxon>Neoaves</taxon>
        <taxon>Telluraves</taxon>
        <taxon>Australaves</taxon>
        <taxon>Psittaciformes</taxon>
        <taxon>Cacatuidae</taxon>
        <taxon>Eolophus</taxon>
    </lineage>
</organism>
<accession>A0A851XD64</accession>
<gene>
    <name evidence="3" type="primary">Hps3</name>
    <name evidence="3" type="ORF">EOLROS_R04721</name>
</gene>
<comment type="caution">
    <text evidence="3">The sequence shown here is derived from an EMBL/GenBank/DDBJ whole genome shotgun (WGS) entry which is preliminary data.</text>
</comment>
<dbReference type="InterPro" id="IPR029438">
    <property type="entry name" value="HPS3_C"/>
</dbReference>
<sequence length="1000" mass="113576">MVQLYNLHPFGSQRVVPCKQEPAHFCCGRDVLFVASAAASCRVEVFALRDQGRCEPLGSFATLGPVLRMAHSQKGDYLVTIEEKSKATFLRAYMNWRCMSAGSSRVCVRMVGHKMEESYSETLKEQMSIVEMPLSDPPLCISCCPLNGDLLVGCKNKLVMFCLKYLFINQNMTVLDFERSLILHIDNFIPAEIAFCARHIAITTELDVLILKLELVQQSADRTEQCAHSVSTLKKPVDGGPSTHTLQLELDEFIVCQKPVELLGEESKLCEIPITLEYTELPTEDTKHFQVRYLLFRCFTPDQSPFGFCEETKLHSVQLLPVYQTAHEETEIKKELLSLFCFFSLPHVGYLYSVGKLVELISTYQYSEKSEQAVLTPQFLHVITSENLQCFTVRCSAAAARDEDPYIDTTVKACPPVTLDVCTLRMQLFIGPRAICHFKNHIVLLTKADTEDITERRKPIRKMLSRKADSIKSRTNSESEPGWNLYIINTVSTIQLYREMVDYSRTYENVKTESCIHLLSEAHLLVRAAIMDPHFFKSDEKEEILRAFRESCAFLGDCYSRFDTKDYHLALPYYRMSGLSMTEVLKRLVSEGDEIQTYERGFIFYLTHSLNEDLNEELSKESANKVLQIFCLADPVQLPHIICSPCMRNVCPVTAVKYLRKVEKIMPSVVLTLTKAFMALKMGDLTMYEHEMDSYKETILACGFIGQPKLLRQWKEGIVMPTEFAVHLKETQPGLLVAATVALHENSKIELEEADTFFKMLCGNRESIIPQLLVDFWEALLVVCSQEEILQELLLKLTSQYVSRILKKQLPETKPLKTTEDLMNSCNHFGLIFPWVTSIMSVGSPSAKDYGEDISKLQSLLCSQSINIASALPVLEPLTEDGNVGLTIHVLCNTRLGKYEEAIDQLLERCPDAAVLYAQHELKDDSRAVWWNRLLPELCKRARLTGNDCPVFISSLKAETLSVVAMELELRDFLSFLPEDGTAAFFLPHLLHCSQRKVLT</sequence>
<proteinExistence type="predicted"/>
<dbReference type="Pfam" id="PF14761">
    <property type="entry name" value="HPS3_N"/>
    <property type="match status" value="1"/>
</dbReference>
<dbReference type="GO" id="GO:0005737">
    <property type="term" value="C:cytoplasm"/>
    <property type="evidence" value="ECO:0007669"/>
    <property type="project" value="TreeGrafter"/>
</dbReference>
<dbReference type="InterPro" id="IPR029437">
    <property type="entry name" value="HPS3_N"/>
</dbReference>
<name>A0A851XD64_EOLRO</name>
<dbReference type="EMBL" id="WBNI01000148">
    <property type="protein sequence ID" value="NXD64687.1"/>
    <property type="molecule type" value="Genomic_DNA"/>
</dbReference>
<protein>
    <submittedName>
        <fullName evidence="3">HPS3 protein</fullName>
    </submittedName>
</protein>
<dbReference type="Pfam" id="PF14763">
    <property type="entry name" value="HPS3_C"/>
    <property type="match status" value="1"/>
</dbReference>
<keyword evidence="4" id="KW-1185">Reference proteome</keyword>
<dbReference type="Proteomes" id="UP000637704">
    <property type="component" value="Unassembled WGS sequence"/>
</dbReference>
<feature type="non-terminal residue" evidence="3">
    <location>
        <position position="1000"/>
    </location>
</feature>
<dbReference type="GO" id="GO:0031084">
    <property type="term" value="C:BLOC-2 complex"/>
    <property type="evidence" value="ECO:0007669"/>
    <property type="project" value="TreeGrafter"/>
</dbReference>
<dbReference type="InterPro" id="IPR017216">
    <property type="entry name" value="HPS3"/>
</dbReference>
<dbReference type="PANTHER" id="PTHR28633">
    <property type="entry name" value="HERMANSKY-PUDLAK SYNDROME 3 PROTEIN"/>
    <property type="match status" value="1"/>
</dbReference>
<dbReference type="PANTHER" id="PTHR28633:SF1">
    <property type="entry name" value="BLOC-2 COMPLEX MEMBER HPS3"/>
    <property type="match status" value="1"/>
</dbReference>
<evidence type="ECO:0000313" key="4">
    <source>
        <dbReference type="Proteomes" id="UP000637704"/>
    </source>
</evidence>
<evidence type="ECO:0000313" key="3">
    <source>
        <dbReference type="EMBL" id="NXD64687.1"/>
    </source>
</evidence>
<feature type="domain" description="BLOC-2 complex member HPS3 N-terminal" evidence="1">
    <location>
        <begin position="3"/>
        <end position="475"/>
    </location>
</feature>
<feature type="domain" description="BLOC-2 complex member HPS3 C-terminal" evidence="2">
    <location>
        <begin position="495"/>
        <end position="997"/>
    </location>
</feature>
<evidence type="ECO:0000259" key="1">
    <source>
        <dbReference type="Pfam" id="PF14761"/>
    </source>
</evidence>